<accession>A0A6J7WGA4</accession>
<organism evidence="1">
    <name type="scientific">uncultured Caudovirales phage</name>
    <dbReference type="NCBI Taxonomy" id="2100421"/>
    <lineage>
        <taxon>Viruses</taxon>
        <taxon>Duplodnaviria</taxon>
        <taxon>Heunggongvirae</taxon>
        <taxon>Uroviricota</taxon>
        <taxon>Caudoviricetes</taxon>
        <taxon>Peduoviridae</taxon>
        <taxon>Maltschvirus</taxon>
        <taxon>Maltschvirus maltsch</taxon>
    </lineage>
</organism>
<reference evidence="1" key="1">
    <citation type="submission" date="2020-05" db="EMBL/GenBank/DDBJ databases">
        <authorList>
            <person name="Chiriac C."/>
            <person name="Salcher M."/>
            <person name="Ghai R."/>
            <person name="Kavagutti S V."/>
        </authorList>
    </citation>
    <scope>NUCLEOTIDE SEQUENCE</scope>
</reference>
<dbReference type="EMBL" id="LR798240">
    <property type="protein sequence ID" value="CAB5214230.1"/>
    <property type="molecule type" value="Genomic_DNA"/>
</dbReference>
<protein>
    <submittedName>
        <fullName evidence="1">Uncharacterized protein</fullName>
    </submittedName>
</protein>
<dbReference type="SUPFAM" id="SSF53756">
    <property type="entry name" value="UDP-Glycosyltransferase/glycogen phosphorylase"/>
    <property type="match status" value="1"/>
</dbReference>
<evidence type="ECO:0000313" key="1">
    <source>
        <dbReference type="EMBL" id="CAB5214230.1"/>
    </source>
</evidence>
<sequence>MTPYLSYKKGVDLLHMGHYQAGFRHYEFRWHPKTLEATGEKWEKWNKAPKWNGERLLDKHIVVQMEQGFGDIIQFARFLPMLKAWGAKKLTVMTHKSLMQLLGQMDCIDVITDDRSIDIPADYWIGSMSLPHFATYAPPFVKQSFPITNKHIVGSEGYLDAVPSGIERKVGVNWAASTGPLHYVKSIPLKTVRELVGDDAYSIHLQLDDVLDPLPNDGWKQDFYKTACHMKAMKAVVAPDTATAHLAGALGVKCFLLLPDDEFICWRWKNAAWYDSVVLLKKSEWHTLPKLLEEL</sequence>
<dbReference type="Gene3D" id="3.40.50.2000">
    <property type="entry name" value="Glycogen Phosphorylase B"/>
    <property type="match status" value="1"/>
</dbReference>
<name>A0A6J7WGA4_9CAUD</name>
<proteinExistence type="predicted"/>
<gene>
    <name evidence="1" type="ORF">UFOVP193_42</name>
</gene>